<sequence>MAFRPPWRSLARRCLRGARARGAAPQRGRAAVASSQEHEDLGPAAPRESAVAAVAALHDEGSRFRRELQGLAGRAGPGASEAIEAAGARFEDRLERALARGLASSLARGAPQPGADGRASDAELQAGDSSSSRSAPAATMAADGLEAVLRSAFRGLGCSTVAVLDRCRLGDRGVGAELPDGTWIQAWISGGRVLWVLPDVPALSELARDPELSGSVLAGLLQYGAGRTDSFFLTRQPLAVGYKFGPLHHEVLSSPAALGSKLEDTILLVQQQARIMALEGRVARAALPTGAPATNFALAAPPAAGALPAAAAPRGRAEEALPTEAVPAGQAEEAPEAPPVQAAPASASEVAASAPPAAAALACRAGEATEALAAVEAVPEEAARTAPAEAVDGKAAAWFERVEGLYLDPHSAVSAFDEGPERCFEISVQDDSPRRRVGMDFIRKSVMDFEDTSPPTRPPTGRRPRREATPWRCRPMTRGTAA</sequence>
<proteinExistence type="predicted"/>
<comment type="caution">
    <text evidence="2">The sequence shown here is derived from an EMBL/GenBank/DDBJ whole genome shotgun (WGS) entry which is preliminary data.</text>
</comment>
<dbReference type="Proteomes" id="UP001189429">
    <property type="component" value="Unassembled WGS sequence"/>
</dbReference>
<feature type="region of interest" description="Disordered" evidence="1">
    <location>
        <begin position="309"/>
        <end position="348"/>
    </location>
</feature>
<organism evidence="2 3">
    <name type="scientific">Prorocentrum cordatum</name>
    <dbReference type="NCBI Taxonomy" id="2364126"/>
    <lineage>
        <taxon>Eukaryota</taxon>
        <taxon>Sar</taxon>
        <taxon>Alveolata</taxon>
        <taxon>Dinophyceae</taxon>
        <taxon>Prorocentrales</taxon>
        <taxon>Prorocentraceae</taxon>
        <taxon>Prorocentrum</taxon>
    </lineage>
</organism>
<feature type="region of interest" description="Disordered" evidence="1">
    <location>
        <begin position="447"/>
        <end position="482"/>
    </location>
</feature>
<feature type="compositionally biased region" description="Low complexity" evidence="1">
    <location>
        <begin position="20"/>
        <end position="33"/>
    </location>
</feature>
<dbReference type="EMBL" id="CAUYUJ010016615">
    <property type="protein sequence ID" value="CAK0867172.1"/>
    <property type="molecule type" value="Genomic_DNA"/>
</dbReference>
<evidence type="ECO:0000313" key="2">
    <source>
        <dbReference type="EMBL" id="CAK0867172.1"/>
    </source>
</evidence>
<reference evidence="2" key="1">
    <citation type="submission" date="2023-10" db="EMBL/GenBank/DDBJ databases">
        <authorList>
            <person name="Chen Y."/>
            <person name="Shah S."/>
            <person name="Dougan E. K."/>
            <person name="Thang M."/>
            <person name="Chan C."/>
        </authorList>
    </citation>
    <scope>NUCLEOTIDE SEQUENCE [LARGE SCALE GENOMIC DNA]</scope>
</reference>
<gene>
    <name evidence="2" type="ORF">PCOR1329_LOCUS54171</name>
</gene>
<feature type="compositionally biased region" description="Low complexity" evidence="1">
    <location>
        <begin position="339"/>
        <end position="348"/>
    </location>
</feature>
<keyword evidence="3" id="KW-1185">Reference proteome</keyword>
<feature type="compositionally biased region" description="Low complexity" evidence="1">
    <location>
        <begin position="309"/>
        <end position="332"/>
    </location>
</feature>
<protein>
    <submittedName>
        <fullName evidence="2">Uncharacterized protein</fullName>
    </submittedName>
</protein>
<feature type="region of interest" description="Disordered" evidence="1">
    <location>
        <begin position="105"/>
        <end position="137"/>
    </location>
</feature>
<name>A0ABN9V513_9DINO</name>
<feature type="region of interest" description="Disordered" evidence="1">
    <location>
        <begin position="18"/>
        <end position="50"/>
    </location>
</feature>
<evidence type="ECO:0000256" key="1">
    <source>
        <dbReference type="SAM" id="MobiDB-lite"/>
    </source>
</evidence>
<evidence type="ECO:0000313" key="3">
    <source>
        <dbReference type="Proteomes" id="UP001189429"/>
    </source>
</evidence>
<accession>A0ABN9V513</accession>